<dbReference type="eggNOG" id="arCOG00427">
    <property type="taxonomic scope" value="Archaea"/>
</dbReference>
<dbReference type="EMBL" id="JH597770">
    <property type="protein sequence ID" value="EHP68832.1"/>
    <property type="molecule type" value="Genomic_DNA"/>
</dbReference>
<dbReference type="OrthoDB" id="36101at2157"/>
<sequence length="337" mass="38053">MENFLRDPAPEEASKLVLSAYAEKTLCVKIPYDPDSVIFSALLTKYFNGEVAVTFSSDCQLTLNKGDIGNSVAYRGVEVFVGSSAFSSLLPLTVEDLVPILAGIFSDVLLRRRKLSDWEQRILNNAENLGVIREKGLKIPAYREVPLFLSLFYSLDPFVPDISGNPVNALKLVKELNGNEFTKLSDLDESKLNTLLFRLVSSLVKVNPKATREDVIDDRYFYNNYDSLELGMSVLYVMDTQGSPILFDAVMNTSLFWTFVEWLRGLLSRGFNVQVSEEGNRYVVDSNLSPILAYIVLRQAGKAKDRRPVYLRRGEKFVSSRFFLNSPEEGLIYDDKD</sequence>
<evidence type="ECO:0008006" key="3">
    <source>
        <dbReference type="Google" id="ProtNLM"/>
    </source>
</evidence>
<reference evidence="1 2" key="1">
    <citation type="submission" date="2012-01" db="EMBL/GenBank/DDBJ databases">
        <title>Improved High-Quality Draft sequence of Metallosphaera yellowstonensis MK1.</title>
        <authorList>
            <consortium name="US DOE Joint Genome Institute"/>
            <person name="Lucas S."/>
            <person name="Han J."/>
            <person name="Cheng J.-F."/>
            <person name="Goodwin L."/>
            <person name="Pitluck S."/>
            <person name="Peters L."/>
            <person name="Teshima H."/>
            <person name="Detter J.C."/>
            <person name="Han C."/>
            <person name="Tapia R."/>
            <person name="Land M."/>
            <person name="Hauser L."/>
            <person name="Kyrpides N."/>
            <person name="Kozubal M."/>
            <person name="Macur R.E."/>
            <person name="Jay Z."/>
            <person name="Inskeep W."/>
            <person name="Woyke T."/>
        </authorList>
    </citation>
    <scope>NUCLEOTIDE SEQUENCE [LARGE SCALE GENOMIC DNA]</scope>
    <source>
        <strain evidence="1 2">MK1</strain>
    </source>
</reference>
<name>H2C9K6_9CREN</name>
<accession>H2C9K6</accession>
<evidence type="ECO:0000313" key="2">
    <source>
        <dbReference type="Proteomes" id="UP000003980"/>
    </source>
</evidence>
<keyword evidence="2" id="KW-1185">Reference proteome</keyword>
<dbReference type="Proteomes" id="UP000003980">
    <property type="component" value="Unassembled WGS sequence"/>
</dbReference>
<organism evidence="1 2">
    <name type="scientific">Metallosphaera yellowstonensis MK1</name>
    <dbReference type="NCBI Taxonomy" id="671065"/>
    <lineage>
        <taxon>Archaea</taxon>
        <taxon>Thermoproteota</taxon>
        <taxon>Thermoprotei</taxon>
        <taxon>Sulfolobales</taxon>
        <taxon>Sulfolobaceae</taxon>
        <taxon>Metallosphaera</taxon>
    </lineage>
</organism>
<dbReference type="HOGENOM" id="CLU_770787_0_0_2"/>
<dbReference type="AlphaFoldDB" id="H2C9K6"/>
<dbReference type="STRING" id="671065.MetMK1DRAFT_00032780"/>
<gene>
    <name evidence="1" type="ORF">MetMK1DRAFT_00032780</name>
</gene>
<proteinExistence type="predicted"/>
<dbReference type="RefSeq" id="WP_009075669.1">
    <property type="nucleotide sequence ID" value="NZ_JH597770.1"/>
</dbReference>
<protein>
    <recommendedName>
        <fullName evidence="3">Single-stranded DNA-specific exonuclease</fullName>
    </recommendedName>
</protein>
<evidence type="ECO:0000313" key="1">
    <source>
        <dbReference type="EMBL" id="EHP68832.1"/>
    </source>
</evidence>